<dbReference type="PANTHER" id="PTHR37809">
    <property type="entry name" value="RIBOSOMAL PROTEIN S12 METHYLTHIOTRANSFERASE ACCESSORY FACTOR YCAO"/>
    <property type="match status" value="1"/>
</dbReference>
<organism evidence="2 3">
    <name type="scientific">Granulosicoccus antarcticus IMCC3135</name>
    <dbReference type="NCBI Taxonomy" id="1192854"/>
    <lineage>
        <taxon>Bacteria</taxon>
        <taxon>Pseudomonadati</taxon>
        <taxon>Pseudomonadota</taxon>
        <taxon>Gammaproteobacteria</taxon>
        <taxon>Chromatiales</taxon>
        <taxon>Granulosicoccaceae</taxon>
        <taxon>Granulosicoccus</taxon>
    </lineage>
</organism>
<dbReference type="KEGG" id="gai:IMCC3135_06685"/>
<dbReference type="AlphaFoldDB" id="A0A2Z2NWB6"/>
<protein>
    <recommendedName>
        <fullName evidence="1">YcaO domain-containing protein</fullName>
    </recommendedName>
</protein>
<dbReference type="InterPro" id="IPR003776">
    <property type="entry name" value="YcaO-like_dom"/>
</dbReference>
<dbReference type="Gene3D" id="3.30.1330.230">
    <property type="match status" value="1"/>
</dbReference>
<dbReference type="NCBIfam" id="TIGR00702">
    <property type="entry name" value="YcaO-type kinase domain"/>
    <property type="match status" value="1"/>
</dbReference>
<dbReference type="OrthoDB" id="2379922at2"/>
<evidence type="ECO:0000259" key="1">
    <source>
        <dbReference type="PROSITE" id="PS51664"/>
    </source>
</evidence>
<feature type="domain" description="YcaO" evidence="1">
    <location>
        <begin position="70"/>
        <end position="420"/>
    </location>
</feature>
<dbReference type="PROSITE" id="PS51664">
    <property type="entry name" value="YCAO"/>
    <property type="match status" value="1"/>
</dbReference>
<evidence type="ECO:0000313" key="2">
    <source>
        <dbReference type="EMBL" id="ASJ71444.1"/>
    </source>
</evidence>
<sequence>MHLQDSCHPITYRVGTHRICDPEETLTLVRPYMPAMGITRIADVTGLDTIGIPVVMVCRPNSRSVSVSQGKGSTLAAASASGLMESVEGFHAEHITLPLRIASVVDMQNSGCRVSIEGLPTVENSPFHRHFPIAWIEAVDLLRQQSSWVPYEMVHTNYTWPRPSGSGCFPASSNGLASGNCLAEATIHAICEVIERDAITLWHQLGAQAIDRTSINPDTIDDPLCLETLGKLEEAGQDTYLWDITSDSGIPSYFAVIMDRQSHTRHIGVGSGTHLSRHVALLRALHEAVQVRTTYIVGARDDLTPREYTSEGIDEKQRFFSNIIRRSSFLTDYSDRTDIHSASVEEDLDTLLQCLQRIAISQMLLVDLSKPEYDIAVVRVIIPGLESPHDDDGYIPGARALGVRNEADNGFQQQRESLGE</sequence>
<dbReference type="EMBL" id="CP018632">
    <property type="protein sequence ID" value="ASJ71444.1"/>
    <property type="molecule type" value="Genomic_DNA"/>
</dbReference>
<keyword evidence="3" id="KW-1185">Reference proteome</keyword>
<gene>
    <name evidence="2" type="ORF">IMCC3135_06685</name>
</gene>
<dbReference type="Pfam" id="PF02624">
    <property type="entry name" value="YcaO"/>
    <property type="match status" value="1"/>
</dbReference>
<name>A0A2Z2NWB6_9GAMM</name>
<dbReference type="PANTHER" id="PTHR37809:SF1">
    <property type="entry name" value="RIBOSOMAL PROTEIN S12 METHYLTHIOTRANSFERASE ACCESSORY FACTOR YCAO"/>
    <property type="match status" value="1"/>
</dbReference>
<reference evidence="2 3" key="1">
    <citation type="submission" date="2016-12" db="EMBL/GenBank/DDBJ databases">
        <authorList>
            <person name="Song W.-J."/>
            <person name="Kurnit D.M."/>
        </authorList>
    </citation>
    <scope>NUCLEOTIDE SEQUENCE [LARGE SCALE GENOMIC DNA]</scope>
    <source>
        <strain evidence="2 3">IMCC3135</strain>
    </source>
</reference>
<proteinExistence type="predicted"/>
<accession>A0A2Z2NWB6</accession>
<dbReference type="Proteomes" id="UP000250079">
    <property type="component" value="Chromosome"/>
</dbReference>
<evidence type="ECO:0000313" key="3">
    <source>
        <dbReference type="Proteomes" id="UP000250079"/>
    </source>
</evidence>